<dbReference type="InterPro" id="IPR013589">
    <property type="entry name" value="Bac_transglu_N"/>
</dbReference>
<evidence type="ECO:0000313" key="2">
    <source>
        <dbReference type="EMBL" id="MFC0515995.1"/>
    </source>
</evidence>
<organism evidence="2 3">
    <name type="scientific">Mucilaginibacter angelicae</name>
    <dbReference type="NCBI Taxonomy" id="869718"/>
    <lineage>
        <taxon>Bacteria</taxon>
        <taxon>Pseudomonadati</taxon>
        <taxon>Bacteroidota</taxon>
        <taxon>Sphingobacteriia</taxon>
        <taxon>Sphingobacteriales</taxon>
        <taxon>Sphingobacteriaceae</taxon>
        <taxon>Mucilaginibacter</taxon>
    </lineage>
</organism>
<dbReference type="SMART" id="SM00460">
    <property type="entry name" value="TGc"/>
    <property type="match status" value="1"/>
</dbReference>
<dbReference type="Gene3D" id="3.10.620.30">
    <property type="match status" value="1"/>
</dbReference>
<dbReference type="SUPFAM" id="SSF54001">
    <property type="entry name" value="Cysteine proteinases"/>
    <property type="match status" value="1"/>
</dbReference>
<dbReference type="Proteomes" id="UP001589828">
    <property type="component" value="Unassembled WGS sequence"/>
</dbReference>
<accession>A0ABV6L959</accession>
<name>A0ABV6L959_9SPHI</name>
<dbReference type="InterPro" id="IPR002931">
    <property type="entry name" value="Transglutaminase-like"/>
</dbReference>
<dbReference type="Pfam" id="PF08379">
    <property type="entry name" value="Bact_transglu_N"/>
    <property type="match status" value="1"/>
</dbReference>
<gene>
    <name evidence="2" type="ORF">ACFFGT_17365</name>
</gene>
<comment type="caution">
    <text evidence="2">The sequence shown here is derived from an EMBL/GenBank/DDBJ whole genome shotgun (WGS) entry which is preliminary data.</text>
</comment>
<keyword evidence="3" id="KW-1185">Reference proteome</keyword>
<dbReference type="EMBL" id="JBHLTS010000023">
    <property type="protein sequence ID" value="MFC0515995.1"/>
    <property type="molecule type" value="Genomic_DNA"/>
</dbReference>
<dbReference type="PANTHER" id="PTHR33490">
    <property type="entry name" value="BLR5614 PROTEIN-RELATED"/>
    <property type="match status" value="1"/>
</dbReference>
<feature type="domain" description="Transglutaminase-like" evidence="1">
    <location>
        <begin position="176"/>
        <end position="246"/>
    </location>
</feature>
<evidence type="ECO:0000259" key="1">
    <source>
        <dbReference type="SMART" id="SM00460"/>
    </source>
</evidence>
<dbReference type="RefSeq" id="WP_377023797.1">
    <property type="nucleotide sequence ID" value="NZ_JBHLTS010000023.1"/>
</dbReference>
<sequence>MKFQVTHITRYEYQLPASLCHNLVYQVPVNHNFQQVEKIDYQIHPEPRFLVTREDFFNNKFIYFSIEEFHKKLSVEIKSEVEITEPVWINAVPKNTMPWENVVSWLQSTGTDNNIRQFYLESNHVIFIPGVQEYALKSFTPGRPIMEAMLDLNQRIFNDFDFTPGFTDISTRLEEVFLHKKGVCQDFAHFSLACLRSIGLAARYVSGYIETLPPPGKPKLFGSDASHAWIALYIPDIGWTEFDATNNLLVNDRHIRTAIGRDFADVVPLKGIVYSGAGQRMYVNVDVSRVEQQ</sequence>
<dbReference type="InterPro" id="IPR038765">
    <property type="entry name" value="Papain-like_cys_pep_sf"/>
</dbReference>
<dbReference type="Pfam" id="PF01841">
    <property type="entry name" value="Transglut_core"/>
    <property type="match status" value="1"/>
</dbReference>
<evidence type="ECO:0000313" key="3">
    <source>
        <dbReference type="Proteomes" id="UP001589828"/>
    </source>
</evidence>
<protein>
    <submittedName>
        <fullName evidence="2">Transglutaminase N-terminal domain-containing protein</fullName>
    </submittedName>
</protein>
<proteinExistence type="predicted"/>
<reference evidence="2 3" key="1">
    <citation type="submission" date="2024-09" db="EMBL/GenBank/DDBJ databases">
        <authorList>
            <person name="Sun Q."/>
            <person name="Mori K."/>
        </authorList>
    </citation>
    <scope>NUCLEOTIDE SEQUENCE [LARGE SCALE GENOMIC DNA]</scope>
    <source>
        <strain evidence="2 3">NCAIM B.02415</strain>
    </source>
</reference>
<dbReference type="PANTHER" id="PTHR33490:SF7">
    <property type="entry name" value="BLR2979 PROTEIN"/>
    <property type="match status" value="1"/>
</dbReference>